<gene>
    <name evidence="2" type="ORF">TCIL3000_0_23380</name>
</gene>
<organism evidence="2 3">
    <name type="scientific">Trypanosoma congolense (strain IL3000)</name>
    <dbReference type="NCBI Taxonomy" id="1068625"/>
    <lineage>
        <taxon>Eukaryota</taxon>
        <taxon>Discoba</taxon>
        <taxon>Euglenozoa</taxon>
        <taxon>Kinetoplastea</taxon>
        <taxon>Metakinetoplastina</taxon>
        <taxon>Trypanosomatida</taxon>
        <taxon>Trypanosomatidae</taxon>
        <taxon>Trypanosoma</taxon>
        <taxon>Nannomonas</taxon>
    </lineage>
</organism>
<reference evidence="3" key="1">
    <citation type="submission" date="2011-07" db="EMBL/GenBank/DDBJ databases">
        <title>Divergent evolution of antigenic variation in African trypanosomes.</title>
        <authorList>
            <person name="Jackson A.P."/>
            <person name="Berry A."/>
            <person name="Allison H.C."/>
            <person name="Burton P."/>
            <person name="Anderson J."/>
            <person name="Aslett M."/>
            <person name="Brown R."/>
            <person name="Corton N."/>
            <person name="Harris D."/>
            <person name="Hauser H."/>
            <person name="Gamble J."/>
            <person name="Gilderthorp R."/>
            <person name="McQuillan J."/>
            <person name="Quail M.A."/>
            <person name="Sanders M."/>
            <person name="Van Tonder A."/>
            <person name="Ginger M.L."/>
            <person name="Donelson J.E."/>
            <person name="Field M.C."/>
            <person name="Barry J.D."/>
            <person name="Berriman M."/>
            <person name="Hertz-Fowler C."/>
        </authorList>
    </citation>
    <scope>NUCLEOTIDE SEQUENCE [LARGE SCALE GENOMIC DNA]</scope>
    <source>
        <strain evidence="3">IL3000</strain>
    </source>
</reference>
<reference evidence="2 3" key="2">
    <citation type="journal article" date="2012" name="Proc. Natl. Acad. Sci. U.S.A.">
        <title>Antigenic diversity is generated by distinct evolutionary mechanisms in African trypanosome species.</title>
        <authorList>
            <person name="Jackson A.P."/>
            <person name="Berry A."/>
            <person name="Aslett M."/>
            <person name="Allison H.C."/>
            <person name="Burton P."/>
            <person name="Vavrova-Anderson J."/>
            <person name="Brown R."/>
            <person name="Browne H."/>
            <person name="Corton N."/>
            <person name="Hauser H."/>
            <person name="Gamble J."/>
            <person name="Gilderthorp R."/>
            <person name="Marcello L."/>
            <person name="McQuillan J."/>
            <person name="Otto T.D."/>
            <person name="Quail M.A."/>
            <person name="Sanders M.J."/>
            <person name="van Tonder A."/>
            <person name="Ginger M.L."/>
            <person name="Field M.C."/>
            <person name="Barry J.D."/>
            <person name="Hertz-Fowler C."/>
            <person name="Berriman M."/>
        </authorList>
    </citation>
    <scope>NUCLEOTIDE SEQUENCE [LARGE SCALE GENOMIC DNA]</scope>
    <source>
        <strain evidence="2 3">IL3000</strain>
    </source>
</reference>
<dbReference type="AlphaFoldDB" id="F9WJL8"/>
<evidence type="ECO:0000256" key="1">
    <source>
        <dbReference type="SAM" id="MobiDB-lite"/>
    </source>
</evidence>
<protein>
    <recommendedName>
        <fullName evidence="4">Variant surface glycoprotein</fullName>
    </recommendedName>
</protein>
<keyword evidence="3" id="KW-1185">Reference proteome</keyword>
<evidence type="ECO:0000313" key="3">
    <source>
        <dbReference type="Proteomes" id="UP000000702"/>
    </source>
</evidence>
<dbReference type="EMBL" id="CAEQ01002744">
    <property type="protein sequence ID" value="CCD17524.1"/>
    <property type="molecule type" value="Genomic_DNA"/>
</dbReference>
<feature type="region of interest" description="Disordered" evidence="1">
    <location>
        <begin position="103"/>
        <end position="129"/>
    </location>
</feature>
<dbReference type="Proteomes" id="UP000000702">
    <property type="component" value="Unassembled WGS sequence"/>
</dbReference>
<proteinExistence type="predicted"/>
<accession>F9WJL8</accession>
<comment type="caution">
    <text evidence="2">The sequence shown here is derived from an EMBL/GenBank/DDBJ whole genome shotgun (WGS) entry which is preliminary data.</text>
</comment>
<sequence>MRAYKGVRGFFYFGGTSGSSDCSGMNGKGVCARYQVKGNTAEIPWLTKIDQTIPKLEVQVEKAGNRILAAPSTREARPQFESVSGRKTEMPLVQTEINTVEPKQQPGNEEIEVKNTAYQGRYTEAEEKK</sequence>
<name>F9WJL8_TRYCI</name>
<evidence type="ECO:0008006" key="4">
    <source>
        <dbReference type="Google" id="ProtNLM"/>
    </source>
</evidence>
<evidence type="ECO:0000313" key="2">
    <source>
        <dbReference type="EMBL" id="CCD17524.1"/>
    </source>
</evidence>